<evidence type="ECO:0000313" key="2">
    <source>
        <dbReference type="EMBL" id="CAB1439653.1"/>
    </source>
</evidence>
<gene>
    <name evidence="2" type="ORF">PLEPLA_LOCUS27431</name>
</gene>
<evidence type="ECO:0000256" key="1">
    <source>
        <dbReference type="SAM" id="MobiDB-lite"/>
    </source>
</evidence>
<accession>A0A9N7UUN6</accession>
<feature type="region of interest" description="Disordered" evidence="1">
    <location>
        <begin position="107"/>
        <end position="126"/>
    </location>
</feature>
<keyword evidence="3" id="KW-1185">Reference proteome</keyword>
<sequence length="126" mass="13818">MSRLVPQPALNSALIGRLYATLRVTSKLIGCQDCGPGKLPDSCLKDINTSSPTSRSLVLLLLARSVSPSLSILITNSFSTELSYSEAVHHDSAVLLPKFQQELIPHLNTGNDKNHEETEKHHISRF</sequence>
<feature type="compositionally biased region" description="Basic and acidic residues" evidence="1">
    <location>
        <begin position="112"/>
        <end position="126"/>
    </location>
</feature>
<reference evidence="2" key="1">
    <citation type="submission" date="2020-03" db="EMBL/GenBank/DDBJ databases">
        <authorList>
            <person name="Weist P."/>
        </authorList>
    </citation>
    <scope>NUCLEOTIDE SEQUENCE</scope>
</reference>
<organism evidence="2 3">
    <name type="scientific">Pleuronectes platessa</name>
    <name type="common">European plaice</name>
    <dbReference type="NCBI Taxonomy" id="8262"/>
    <lineage>
        <taxon>Eukaryota</taxon>
        <taxon>Metazoa</taxon>
        <taxon>Chordata</taxon>
        <taxon>Craniata</taxon>
        <taxon>Vertebrata</taxon>
        <taxon>Euteleostomi</taxon>
        <taxon>Actinopterygii</taxon>
        <taxon>Neopterygii</taxon>
        <taxon>Teleostei</taxon>
        <taxon>Neoteleostei</taxon>
        <taxon>Acanthomorphata</taxon>
        <taxon>Carangaria</taxon>
        <taxon>Pleuronectiformes</taxon>
        <taxon>Pleuronectoidei</taxon>
        <taxon>Pleuronectidae</taxon>
        <taxon>Pleuronectes</taxon>
    </lineage>
</organism>
<evidence type="ECO:0000313" key="3">
    <source>
        <dbReference type="Proteomes" id="UP001153269"/>
    </source>
</evidence>
<dbReference type="EMBL" id="CADEAL010002313">
    <property type="protein sequence ID" value="CAB1439653.1"/>
    <property type="molecule type" value="Genomic_DNA"/>
</dbReference>
<proteinExistence type="predicted"/>
<dbReference type="AlphaFoldDB" id="A0A9N7UUN6"/>
<name>A0A9N7UUN6_PLEPL</name>
<comment type="caution">
    <text evidence="2">The sequence shown here is derived from an EMBL/GenBank/DDBJ whole genome shotgun (WGS) entry which is preliminary data.</text>
</comment>
<dbReference type="Proteomes" id="UP001153269">
    <property type="component" value="Unassembled WGS sequence"/>
</dbReference>
<protein>
    <submittedName>
        <fullName evidence="2">Uncharacterized protein</fullName>
    </submittedName>
</protein>